<feature type="compositionally biased region" description="Polar residues" evidence="1">
    <location>
        <begin position="81"/>
        <end position="94"/>
    </location>
</feature>
<evidence type="ECO:0000313" key="2">
    <source>
        <dbReference type="EMBL" id="PNR41235.1"/>
    </source>
</evidence>
<feature type="compositionally biased region" description="Basic and acidic residues" evidence="1">
    <location>
        <begin position="95"/>
        <end position="116"/>
    </location>
</feature>
<dbReference type="AlphaFoldDB" id="A0A2K1JI55"/>
<evidence type="ECO:0000313" key="4">
    <source>
        <dbReference type="Proteomes" id="UP000006727"/>
    </source>
</evidence>
<protein>
    <submittedName>
        <fullName evidence="2 3">Uncharacterized protein</fullName>
    </submittedName>
</protein>
<dbReference type="EMBL" id="ABEU02000014">
    <property type="protein sequence ID" value="PNR41235.1"/>
    <property type="molecule type" value="Genomic_DNA"/>
</dbReference>
<sequence length="280" mass="31752">MLPERTTTTGDSLPVKHINPFHMIKADVTIIPESRRPKSRELIRIIHQVQFSSFRSSVITQSHPATLKCTSDTKLHISPENAAQNPHSHTATLTETHRQLHEPRNRAEPNRLRDGPKNTSGMIRTHSLRLFFVLASTKASVNVDERCYRRTRGTSRLCPRQLRRSRTRKSGDTEAARRSSICEFANVFFVLGLEARSCLRGFKQKSCFEITDVDLITLSRDKGGRNLGVCEAKTATEQRMNREMGATGILPPTKLVGCFFTVRRMSRTRHVSWKSSSLIS</sequence>
<reference evidence="2 4" key="2">
    <citation type="journal article" date="2018" name="Plant J.">
        <title>The Physcomitrella patens chromosome-scale assembly reveals moss genome structure and evolution.</title>
        <authorList>
            <person name="Lang D."/>
            <person name="Ullrich K.K."/>
            <person name="Murat F."/>
            <person name="Fuchs J."/>
            <person name="Jenkins J."/>
            <person name="Haas F.B."/>
            <person name="Piednoel M."/>
            <person name="Gundlach H."/>
            <person name="Van Bel M."/>
            <person name="Meyberg R."/>
            <person name="Vives C."/>
            <person name="Morata J."/>
            <person name="Symeonidi A."/>
            <person name="Hiss M."/>
            <person name="Muchero W."/>
            <person name="Kamisugi Y."/>
            <person name="Saleh O."/>
            <person name="Blanc G."/>
            <person name="Decker E.L."/>
            <person name="van Gessel N."/>
            <person name="Grimwood J."/>
            <person name="Hayes R.D."/>
            <person name="Graham S.W."/>
            <person name="Gunter L.E."/>
            <person name="McDaniel S.F."/>
            <person name="Hoernstein S.N.W."/>
            <person name="Larsson A."/>
            <person name="Li F.W."/>
            <person name="Perroud P.F."/>
            <person name="Phillips J."/>
            <person name="Ranjan P."/>
            <person name="Rokshar D.S."/>
            <person name="Rothfels C.J."/>
            <person name="Schneider L."/>
            <person name="Shu S."/>
            <person name="Stevenson D.W."/>
            <person name="Thummler F."/>
            <person name="Tillich M."/>
            <person name="Villarreal Aguilar J.C."/>
            <person name="Widiez T."/>
            <person name="Wong G.K."/>
            <person name="Wymore A."/>
            <person name="Zhang Y."/>
            <person name="Zimmer A.D."/>
            <person name="Quatrano R.S."/>
            <person name="Mayer K.F.X."/>
            <person name="Goodstein D."/>
            <person name="Casacuberta J.M."/>
            <person name="Vandepoele K."/>
            <person name="Reski R."/>
            <person name="Cuming A.C."/>
            <person name="Tuskan G.A."/>
            <person name="Maumus F."/>
            <person name="Salse J."/>
            <person name="Schmutz J."/>
            <person name="Rensing S.A."/>
        </authorList>
    </citation>
    <scope>NUCLEOTIDE SEQUENCE [LARGE SCALE GENOMIC DNA]</scope>
    <source>
        <strain evidence="3 4">cv. Gransden 2004</strain>
    </source>
</reference>
<feature type="region of interest" description="Disordered" evidence="1">
    <location>
        <begin position="79"/>
        <end position="120"/>
    </location>
</feature>
<proteinExistence type="predicted"/>
<dbReference type="InParanoid" id="A0A2K1JI55"/>
<evidence type="ECO:0000313" key="3">
    <source>
        <dbReference type="EnsemblPlants" id="Pp3c14_17260V3.1"/>
    </source>
</evidence>
<dbReference type="Proteomes" id="UP000006727">
    <property type="component" value="Chromosome 14"/>
</dbReference>
<dbReference type="EnsemblPlants" id="Pp3c14_17260V3.1">
    <property type="protein sequence ID" value="Pp3c14_17260V3.1"/>
    <property type="gene ID" value="Pp3c14_17260"/>
</dbReference>
<name>A0A2K1JI55_PHYPA</name>
<keyword evidence="4" id="KW-1185">Reference proteome</keyword>
<accession>A0A2K1JI55</accession>
<organism evidence="2">
    <name type="scientific">Physcomitrium patens</name>
    <name type="common">Spreading-leaved earth moss</name>
    <name type="synonym">Physcomitrella patens</name>
    <dbReference type="NCBI Taxonomy" id="3218"/>
    <lineage>
        <taxon>Eukaryota</taxon>
        <taxon>Viridiplantae</taxon>
        <taxon>Streptophyta</taxon>
        <taxon>Embryophyta</taxon>
        <taxon>Bryophyta</taxon>
        <taxon>Bryophytina</taxon>
        <taxon>Bryopsida</taxon>
        <taxon>Funariidae</taxon>
        <taxon>Funariales</taxon>
        <taxon>Funariaceae</taxon>
        <taxon>Physcomitrium</taxon>
    </lineage>
</organism>
<reference evidence="2 4" key="1">
    <citation type="journal article" date="2008" name="Science">
        <title>The Physcomitrella genome reveals evolutionary insights into the conquest of land by plants.</title>
        <authorList>
            <person name="Rensing S."/>
            <person name="Lang D."/>
            <person name="Zimmer A."/>
            <person name="Terry A."/>
            <person name="Salamov A."/>
            <person name="Shapiro H."/>
            <person name="Nishiyama T."/>
            <person name="Perroud P.-F."/>
            <person name="Lindquist E."/>
            <person name="Kamisugi Y."/>
            <person name="Tanahashi T."/>
            <person name="Sakakibara K."/>
            <person name="Fujita T."/>
            <person name="Oishi K."/>
            <person name="Shin-I T."/>
            <person name="Kuroki Y."/>
            <person name="Toyoda A."/>
            <person name="Suzuki Y."/>
            <person name="Hashimoto A."/>
            <person name="Yamaguchi K."/>
            <person name="Sugano A."/>
            <person name="Kohara Y."/>
            <person name="Fujiyama A."/>
            <person name="Anterola A."/>
            <person name="Aoki S."/>
            <person name="Ashton N."/>
            <person name="Barbazuk W.B."/>
            <person name="Barker E."/>
            <person name="Bennetzen J."/>
            <person name="Bezanilla M."/>
            <person name="Blankenship R."/>
            <person name="Cho S.H."/>
            <person name="Dutcher S."/>
            <person name="Estelle M."/>
            <person name="Fawcett J.A."/>
            <person name="Gundlach H."/>
            <person name="Hanada K."/>
            <person name="Heyl A."/>
            <person name="Hicks K.A."/>
            <person name="Hugh J."/>
            <person name="Lohr M."/>
            <person name="Mayer K."/>
            <person name="Melkozernov A."/>
            <person name="Murata T."/>
            <person name="Nelson D."/>
            <person name="Pils B."/>
            <person name="Prigge M."/>
            <person name="Reiss B."/>
            <person name="Renner T."/>
            <person name="Rombauts S."/>
            <person name="Rushton P."/>
            <person name="Sanderfoot A."/>
            <person name="Schween G."/>
            <person name="Shiu S.-H."/>
            <person name="Stueber K."/>
            <person name="Theodoulou F.L."/>
            <person name="Tu H."/>
            <person name="Van de Peer Y."/>
            <person name="Verrier P.J."/>
            <person name="Waters E."/>
            <person name="Wood A."/>
            <person name="Yang L."/>
            <person name="Cove D."/>
            <person name="Cuming A."/>
            <person name="Hasebe M."/>
            <person name="Lucas S."/>
            <person name="Mishler D.B."/>
            <person name="Reski R."/>
            <person name="Grigoriev I."/>
            <person name="Quatrano R.S."/>
            <person name="Boore J.L."/>
        </authorList>
    </citation>
    <scope>NUCLEOTIDE SEQUENCE [LARGE SCALE GENOMIC DNA]</scope>
    <source>
        <strain evidence="3 4">cv. Gransden 2004</strain>
    </source>
</reference>
<reference evidence="3" key="3">
    <citation type="submission" date="2020-12" db="UniProtKB">
        <authorList>
            <consortium name="EnsemblPlants"/>
        </authorList>
    </citation>
    <scope>IDENTIFICATION</scope>
</reference>
<dbReference type="Gramene" id="Pp3c14_17260V3.1">
    <property type="protein sequence ID" value="Pp3c14_17260V3.1"/>
    <property type="gene ID" value="Pp3c14_17260"/>
</dbReference>
<gene>
    <name evidence="2" type="ORF">PHYPA_018638</name>
</gene>
<evidence type="ECO:0000256" key="1">
    <source>
        <dbReference type="SAM" id="MobiDB-lite"/>
    </source>
</evidence>